<dbReference type="EMBL" id="CAJNOJ010001548">
    <property type="protein sequence ID" value="CAF1552806.1"/>
    <property type="molecule type" value="Genomic_DNA"/>
</dbReference>
<feature type="region of interest" description="Disordered" evidence="1">
    <location>
        <begin position="124"/>
        <end position="160"/>
    </location>
</feature>
<sequence length="187" mass="20879">LRSNTQSEIYARSCNAGNWTPNHFVPLLAVRDDTILQNTFSSADVAFSNTTPTKSTTKNAVSTPVRVPRFIDLDHGMSASPKSSTCSADSNGTSSYKIKRKGKHMKGDESIEVQTVENKRISAQERSATRRAALSPTQIERQRTLDRKRKAASRIAMTSEEIERERELARERSAARRAALTPEEIER</sequence>
<feature type="compositionally biased region" description="Polar residues" evidence="1">
    <location>
        <begin position="80"/>
        <end position="96"/>
    </location>
</feature>
<protein>
    <submittedName>
        <fullName evidence="2">Uncharacterized protein</fullName>
    </submittedName>
</protein>
<organism evidence="2 3">
    <name type="scientific">Adineta ricciae</name>
    <name type="common">Rotifer</name>
    <dbReference type="NCBI Taxonomy" id="249248"/>
    <lineage>
        <taxon>Eukaryota</taxon>
        <taxon>Metazoa</taxon>
        <taxon>Spiralia</taxon>
        <taxon>Gnathifera</taxon>
        <taxon>Rotifera</taxon>
        <taxon>Eurotatoria</taxon>
        <taxon>Bdelloidea</taxon>
        <taxon>Adinetida</taxon>
        <taxon>Adinetidae</taxon>
        <taxon>Adineta</taxon>
    </lineage>
</organism>
<feature type="non-terminal residue" evidence="2">
    <location>
        <position position="1"/>
    </location>
</feature>
<name>A0A815X537_ADIRI</name>
<comment type="caution">
    <text evidence="2">The sequence shown here is derived from an EMBL/GenBank/DDBJ whole genome shotgun (WGS) entry which is preliminary data.</text>
</comment>
<dbReference type="Proteomes" id="UP000663852">
    <property type="component" value="Unassembled WGS sequence"/>
</dbReference>
<dbReference type="OrthoDB" id="10059907at2759"/>
<gene>
    <name evidence="2" type="ORF">EDS130_LOCUS46119</name>
</gene>
<dbReference type="AlphaFoldDB" id="A0A815X537"/>
<proteinExistence type="predicted"/>
<feature type="region of interest" description="Disordered" evidence="1">
    <location>
        <begin position="76"/>
        <end position="108"/>
    </location>
</feature>
<reference evidence="2" key="1">
    <citation type="submission" date="2021-02" db="EMBL/GenBank/DDBJ databases">
        <authorList>
            <person name="Nowell W R."/>
        </authorList>
    </citation>
    <scope>NUCLEOTIDE SEQUENCE</scope>
</reference>
<evidence type="ECO:0000256" key="1">
    <source>
        <dbReference type="SAM" id="MobiDB-lite"/>
    </source>
</evidence>
<accession>A0A815X537</accession>
<evidence type="ECO:0000313" key="2">
    <source>
        <dbReference type="EMBL" id="CAF1552806.1"/>
    </source>
</evidence>
<evidence type="ECO:0000313" key="3">
    <source>
        <dbReference type="Proteomes" id="UP000663852"/>
    </source>
</evidence>